<comment type="caution">
    <text evidence="5">The sequence shown here is derived from an EMBL/GenBank/DDBJ whole genome shotgun (WGS) entry which is preliminary data.</text>
</comment>
<dbReference type="GO" id="GO:0006355">
    <property type="term" value="P:regulation of DNA-templated transcription"/>
    <property type="evidence" value="ECO:0007669"/>
    <property type="project" value="TreeGrafter"/>
</dbReference>
<proteinExistence type="inferred from homology"/>
<dbReference type="Proteomes" id="UP000886069">
    <property type="component" value="Unassembled WGS sequence"/>
</dbReference>
<evidence type="ECO:0000313" key="5">
    <source>
        <dbReference type="EMBL" id="HER44369.1"/>
    </source>
</evidence>
<gene>
    <name evidence="5" type="ORF">ENO08_07915</name>
</gene>
<protein>
    <recommendedName>
        <fullName evidence="4">LysR substrate-binding domain-containing protein</fullName>
    </recommendedName>
</protein>
<feature type="non-terminal residue" evidence="5">
    <location>
        <position position="1"/>
    </location>
</feature>
<evidence type="ECO:0000259" key="4">
    <source>
        <dbReference type="Pfam" id="PF03466"/>
    </source>
</evidence>
<dbReference type="SUPFAM" id="SSF53850">
    <property type="entry name" value="Periplasmic binding protein-like II"/>
    <property type="match status" value="1"/>
</dbReference>
<keyword evidence="3" id="KW-0804">Transcription</keyword>
<dbReference type="InterPro" id="IPR005119">
    <property type="entry name" value="LysR_subst-bd"/>
</dbReference>
<name>A0A7V2AW92_UNCEI</name>
<dbReference type="Pfam" id="PF03466">
    <property type="entry name" value="LysR_substrate"/>
    <property type="match status" value="1"/>
</dbReference>
<reference evidence="5" key="1">
    <citation type="journal article" date="2020" name="mSystems">
        <title>Genome- and Community-Level Interaction Insights into Carbon Utilization and Element Cycling Functions of Hydrothermarchaeota in Hydrothermal Sediment.</title>
        <authorList>
            <person name="Zhou Z."/>
            <person name="Liu Y."/>
            <person name="Xu W."/>
            <person name="Pan J."/>
            <person name="Luo Z.H."/>
            <person name="Li M."/>
        </authorList>
    </citation>
    <scope>NUCLEOTIDE SEQUENCE [LARGE SCALE GENOMIC DNA]</scope>
    <source>
        <strain evidence="5">SpSt-1233</strain>
    </source>
</reference>
<evidence type="ECO:0000256" key="3">
    <source>
        <dbReference type="ARBA" id="ARBA00023163"/>
    </source>
</evidence>
<dbReference type="EMBL" id="DSEC01000569">
    <property type="protein sequence ID" value="HER44369.1"/>
    <property type="molecule type" value="Genomic_DNA"/>
</dbReference>
<evidence type="ECO:0000256" key="2">
    <source>
        <dbReference type="ARBA" id="ARBA00023015"/>
    </source>
</evidence>
<dbReference type="GO" id="GO:0000976">
    <property type="term" value="F:transcription cis-regulatory region binding"/>
    <property type="evidence" value="ECO:0007669"/>
    <property type="project" value="TreeGrafter"/>
</dbReference>
<sequence length="273" mass="29842">ELGQRLYNIEGRTILFTRAGEIALRYAKRLSGLETELFQHMVDLTGLKRGRISLGTIDAASIYVLPEVFSRFRERFPGIEVKLEISSTMMLVQKMDSGQLDLVIGTIPEEAGDGYEIFPIYAEPLVVIAPPEHPLSAGGAVSAGSLSGYPFISFHEGSITRRIVERALAVKGVSPLIAMAIDSPEAIKHLVSSGLGLSALPERVVQGELRSGSLASIEVEGLRMERRLGLIIRSERYISATARAFLGVMDEVMEVGLPPRLLQREEGTRGPER</sequence>
<feature type="domain" description="LysR substrate-binding" evidence="4">
    <location>
        <begin position="47"/>
        <end position="252"/>
    </location>
</feature>
<organism evidence="5">
    <name type="scientific">Eiseniibacteriota bacterium</name>
    <dbReference type="NCBI Taxonomy" id="2212470"/>
    <lineage>
        <taxon>Bacteria</taxon>
        <taxon>Candidatus Eiseniibacteriota</taxon>
    </lineage>
</organism>
<comment type="similarity">
    <text evidence="1">Belongs to the LysR transcriptional regulatory family.</text>
</comment>
<accession>A0A7V2AW92</accession>
<dbReference type="CDD" id="cd05466">
    <property type="entry name" value="PBP2_LTTR_substrate"/>
    <property type="match status" value="1"/>
</dbReference>
<dbReference type="AlphaFoldDB" id="A0A7V2AW92"/>
<dbReference type="Gene3D" id="3.40.190.290">
    <property type="match status" value="1"/>
</dbReference>
<evidence type="ECO:0000256" key="1">
    <source>
        <dbReference type="ARBA" id="ARBA00009437"/>
    </source>
</evidence>
<keyword evidence="2" id="KW-0805">Transcription regulation</keyword>
<dbReference type="PANTHER" id="PTHR30126:SF39">
    <property type="entry name" value="HTH-TYPE TRANSCRIPTIONAL REGULATOR CYSL"/>
    <property type="match status" value="1"/>
</dbReference>
<dbReference type="PANTHER" id="PTHR30126">
    <property type="entry name" value="HTH-TYPE TRANSCRIPTIONAL REGULATOR"/>
    <property type="match status" value="1"/>
</dbReference>